<keyword evidence="4" id="KW-1185">Reference proteome</keyword>
<name>A0A512DYH0_9PROT</name>
<feature type="domain" description="Guanylate cyclase" evidence="2">
    <location>
        <begin position="503"/>
        <end position="632"/>
    </location>
</feature>
<dbReference type="AlphaFoldDB" id="A0A512DYH0"/>
<dbReference type="InterPro" id="IPR050697">
    <property type="entry name" value="Adenylyl/Guanylyl_Cyclase_3/4"/>
</dbReference>
<dbReference type="Pfam" id="PF00211">
    <property type="entry name" value="Guanylate_cyc"/>
    <property type="match status" value="1"/>
</dbReference>
<evidence type="ECO:0000313" key="4">
    <source>
        <dbReference type="Proteomes" id="UP000321523"/>
    </source>
</evidence>
<dbReference type="PANTHER" id="PTHR43081">
    <property type="entry name" value="ADENYLATE CYCLASE, TERMINAL-DIFFERENTIATION SPECIFIC-RELATED"/>
    <property type="match status" value="1"/>
</dbReference>
<accession>A0A512DYH0</accession>
<keyword evidence="1" id="KW-0472">Membrane</keyword>
<dbReference type="OrthoDB" id="9762462at2"/>
<dbReference type="GO" id="GO:0009190">
    <property type="term" value="P:cyclic nucleotide biosynthetic process"/>
    <property type="evidence" value="ECO:0007669"/>
    <property type="project" value="InterPro"/>
</dbReference>
<evidence type="ECO:0000256" key="1">
    <source>
        <dbReference type="SAM" id="Phobius"/>
    </source>
</evidence>
<dbReference type="SMART" id="SM00044">
    <property type="entry name" value="CYCc"/>
    <property type="match status" value="1"/>
</dbReference>
<dbReference type="InterPro" id="IPR007890">
    <property type="entry name" value="CHASE2"/>
</dbReference>
<keyword evidence="1" id="KW-1133">Transmembrane helix</keyword>
<dbReference type="RefSeq" id="WP_044432502.1">
    <property type="nucleotide sequence ID" value="NZ_BJYZ01000028.1"/>
</dbReference>
<dbReference type="EMBL" id="BJYZ01000028">
    <property type="protein sequence ID" value="GEO41524.1"/>
    <property type="molecule type" value="Genomic_DNA"/>
</dbReference>
<proteinExistence type="predicted"/>
<dbReference type="Proteomes" id="UP000321523">
    <property type="component" value="Unassembled WGS sequence"/>
</dbReference>
<dbReference type="Pfam" id="PF05226">
    <property type="entry name" value="CHASE2"/>
    <property type="match status" value="1"/>
</dbReference>
<dbReference type="CDD" id="cd07302">
    <property type="entry name" value="CHD"/>
    <property type="match status" value="1"/>
</dbReference>
<dbReference type="Gene3D" id="3.30.70.1230">
    <property type="entry name" value="Nucleotide cyclase"/>
    <property type="match status" value="1"/>
</dbReference>
<feature type="transmembrane region" description="Helical" evidence="1">
    <location>
        <begin position="411"/>
        <end position="428"/>
    </location>
</feature>
<gene>
    <name evidence="3" type="ORF">SAE02_56720</name>
</gene>
<reference evidence="3 4" key="1">
    <citation type="submission" date="2019-07" db="EMBL/GenBank/DDBJ databases">
        <title>Whole genome shotgun sequence of Skermanella aerolata NBRC 106429.</title>
        <authorList>
            <person name="Hosoyama A."/>
            <person name="Uohara A."/>
            <person name="Ohji S."/>
            <person name="Ichikawa N."/>
        </authorList>
    </citation>
    <scope>NUCLEOTIDE SEQUENCE [LARGE SCALE GENOMIC DNA]</scope>
    <source>
        <strain evidence="3 4">NBRC 106429</strain>
    </source>
</reference>
<dbReference type="SMART" id="SM01080">
    <property type="entry name" value="CHASE2"/>
    <property type="match status" value="1"/>
</dbReference>
<organism evidence="3 4">
    <name type="scientific">Skermanella aerolata</name>
    <dbReference type="NCBI Taxonomy" id="393310"/>
    <lineage>
        <taxon>Bacteria</taxon>
        <taxon>Pseudomonadati</taxon>
        <taxon>Pseudomonadota</taxon>
        <taxon>Alphaproteobacteria</taxon>
        <taxon>Rhodospirillales</taxon>
        <taxon>Azospirillaceae</taxon>
        <taxon>Skermanella</taxon>
    </lineage>
</organism>
<dbReference type="InterPro" id="IPR029787">
    <property type="entry name" value="Nucleotide_cyclase"/>
</dbReference>
<evidence type="ECO:0000313" key="3">
    <source>
        <dbReference type="EMBL" id="GEO41524.1"/>
    </source>
</evidence>
<sequence length="755" mass="81328">MKIGPVKIAPAQMPPVLGRVQNAVVLALVTAGIAMLLALTPVARMMEEELGLSWLFTLRGPLPPPSGVAIVSLDRQSARRLGLPPQVRLWPRSLRATLIAELKKRGATAIAFDLTLETPTDQIQDGALTRAIAAARSVVLVEALEREEVAVTDAQGNPAGHMAIVKAIPPIEPFAKAAAALAPFPLPKIAARTNQFWAFKEGAGDRLTLPAAALQVHAASVHAVWLSRLREADVPGLETLPPDNDLLSEPGSVQKASLAVRRALLQDPGLIDRLTPLPARLGEHERRLIDALNRLHTGPQHYYLNLYGPASTITVIPFADLIENKPIPDLNGRAVFVGVAERSSTNVDSFYTVFSTGDGIDISGVEIAATGFANLLDDTTLAMPRQGTVVAMLAGFGLAVGFVAYLLPGTWAVAATLFIAWAWLSFTLKMFEQNHLWLPLAVPLLVQVPLALFGGLLWQYLSANLERVNVSRAIRYYLPEKAAADMARGSTDPGSARDLVFGTCVASDAARFTALAEALPPRELATLLDSYFATVFEQIQLQGGTVTDVVGDGIMSVWANPQPDRAQRIRAVMAALDMATAIQRFNRQHPSRPMPTRIGLHTGWIMVGNVGGKGHFAWSVVGDIPNTASRIEGLNKHLGTTILASREAVGDLDMVLTRRLGRFRLFGKAGELDIHEVIARRTEASPSQLRLVSLFESALEAFEGGRIAEASDLLHSVLSEFPDDGPSRFHLDRCASHCAGIRVLDDSAVVRLEAK</sequence>
<feature type="transmembrane region" description="Helical" evidence="1">
    <location>
        <begin position="20"/>
        <end position="39"/>
    </location>
</feature>
<protein>
    <recommendedName>
        <fullName evidence="2">Guanylate cyclase domain-containing protein</fullName>
    </recommendedName>
</protein>
<comment type="caution">
    <text evidence="3">The sequence shown here is derived from an EMBL/GenBank/DDBJ whole genome shotgun (WGS) entry which is preliminary data.</text>
</comment>
<feature type="transmembrane region" description="Helical" evidence="1">
    <location>
        <begin position="440"/>
        <end position="461"/>
    </location>
</feature>
<dbReference type="GO" id="GO:0004016">
    <property type="term" value="F:adenylate cyclase activity"/>
    <property type="evidence" value="ECO:0007669"/>
    <property type="project" value="UniProtKB-ARBA"/>
</dbReference>
<dbReference type="InterPro" id="IPR001054">
    <property type="entry name" value="A/G_cyclase"/>
</dbReference>
<dbReference type="PANTHER" id="PTHR43081:SF1">
    <property type="entry name" value="ADENYLATE CYCLASE, TERMINAL-DIFFERENTIATION SPECIFIC"/>
    <property type="match status" value="1"/>
</dbReference>
<dbReference type="PROSITE" id="PS50125">
    <property type="entry name" value="GUANYLATE_CYCLASE_2"/>
    <property type="match status" value="1"/>
</dbReference>
<dbReference type="GO" id="GO:0035556">
    <property type="term" value="P:intracellular signal transduction"/>
    <property type="evidence" value="ECO:0007669"/>
    <property type="project" value="InterPro"/>
</dbReference>
<keyword evidence="1" id="KW-0812">Transmembrane</keyword>
<evidence type="ECO:0000259" key="2">
    <source>
        <dbReference type="PROSITE" id="PS50125"/>
    </source>
</evidence>
<dbReference type="SUPFAM" id="SSF55073">
    <property type="entry name" value="Nucleotide cyclase"/>
    <property type="match status" value="1"/>
</dbReference>